<dbReference type="RefSeq" id="WP_122823573.1">
    <property type="nucleotide sequence ID" value="NZ_CP033325.1"/>
</dbReference>
<keyword evidence="4 7" id="KW-1133">Transmembrane helix</keyword>
<keyword evidence="5 7" id="KW-0472">Membrane</keyword>
<comment type="similarity">
    <text evidence="6">Belongs to the ABC-4 integral membrane protein family.</text>
</comment>
<feature type="transmembrane region" description="Helical" evidence="7">
    <location>
        <begin position="434"/>
        <end position="456"/>
    </location>
</feature>
<name>A0ABV9DBD8_9MICO</name>
<dbReference type="InterPro" id="IPR025857">
    <property type="entry name" value="MacB_PCD"/>
</dbReference>
<evidence type="ECO:0000259" key="9">
    <source>
        <dbReference type="Pfam" id="PF12704"/>
    </source>
</evidence>
<comment type="caution">
    <text evidence="10">The sequence shown here is derived from an EMBL/GenBank/DDBJ whole genome shotgun (WGS) entry which is preliminary data.</text>
</comment>
<evidence type="ECO:0000259" key="8">
    <source>
        <dbReference type="Pfam" id="PF02687"/>
    </source>
</evidence>
<feature type="transmembrane region" description="Helical" evidence="7">
    <location>
        <begin position="347"/>
        <end position="369"/>
    </location>
</feature>
<gene>
    <name evidence="10" type="ORF">ACFO3F_09920</name>
</gene>
<evidence type="ECO:0000256" key="6">
    <source>
        <dbReference type="ARBA" id="ARBA00038076"/>
    </source>
</evidence>
<dbReference type="InterPro" id="IPR003838">
    <property type="entry name" value="ABC3_permease_C"/>
</dbReference>
<evidence type="ECO:0000256" key="7">
    <source>
        <dbReference type="SAM" id="Phobius"/>
    </source>
</evidence>
<dbReference type="Proteomes" id="UP001595955">
    <property type="component" value="Unassembled WGS sequence"/>
</dbReference>
<feature type="transmembrane region" description="Helical" evidence="7">
    <location>
        <begin position="715"/>
        <end position="738"/>
    </location>
</feature>
<comment type="subcellular location">
    <subcellularLocation>
        <location evidence="1">Cell membrane</location>
        <topology evidence="1">Multi-pass membrane protein</topology>
    </subcellularLocation>
</comment>
<evidence type="ECO:0000313" key="10">
    <source>
        <dbReference type="EMBL" id="MFC4555564.1"/>
    </source>
</evidence>
<evidence type="ECO:0000256" key="4">
    <source>
        <dbReference type="ARBA" id="ARBA00022989"/>
    </source>
</evidence>
<feature type="transmembrane region" description="Helical" evidence="7">
    <location>
        <begin position="401"/>
        <end position="422"/>
    </location>
</feature>
<feature type="transmembrane region" description="Helical" evidence="7">
    <location>
        <begin position="796"/>
        <end position="819"/>
    </location>
</feature>
<keyword evidence="2" id="KW-1003">Cell membrane</keyword>
<feature type="domain" description="ABC3 transporter permease C-terminal" evidence="8">
    <location>
        <begin position="260"/>
        <end position="373"/>
    </location>
</feature>
<feature type="transmembrane region" description="Helical" evidence="7">
    <location>
        <begin position="759"/>
        <end position="784"/>
    </location>
</feature>
<keyword evidence="3 7" id="KW-0812">Transmembrane</keyword>
<evidence type="ECO:0000256" key="3">
    <source>
        <dbReference type="ARBA" id="ARBA00022692"/>
    </source>
</evidence>
<proteinExistence type="inferred from homology"/>
<organism evidence="10 11">
    <name type="scientific">Georgenia faecalis</name>
    <dbReference type="NCBI Taxonomy" id="2483799"/>
    <lineage>
        <taxon>Bacteria</taxon>
        <taxon>Bacillati</taxon>
        <taxon>Actinomycetota</taxon>
        <taxon>Actinomycetes</taxon>
        <taxon>Micrococcales</taxon>
        <taxon>Bogoriellaceae</taxon>
        <taxon>Georgenia</taxon>
    </lineage>
</organism>
<evidence type="ECO:0000256" key="5">
    <source>
        <dbReference type="ARBA" id="ARBA00023136"/>
    </source>
</evidence>
<sequence length="838" mass="84124">MLTLILTGLRHRAAALTAIIVAAGLGSALLVLSGAMFETGIRLSAPPERVGGADLAVIGDPSYTMLDRAGGETTDHRPFPERHRLPEAVVDEAARIRGVAEAVPIRFYDSVAQSSARASTLTAQSWASVAVSGLTVPQGATPRAGEVVLTAAAAGTLAVTDGDSVALTIAGRTSTVHVAGVIGGPADAATVFLTDDAGGPGDGIDALGVVLAPGADEASVRRALESEIGDVRVLGGDARGAAEDPAVSASRVPTIVIGAVFGGIVLTVLATVASGIVALSVRQRSREISLLRATGATGRQARALLVGEATIAGVLGALAGLTVGIPLAHALFAVMRRSGLVPDGLQLRVGLVPFAIAVAATSLVIWWAARLAARPARRSRAIDALREADLPAGRVGVTRRLLGGLFALGAIALAVITCLMPPSLVSATAGPAALVGAISAALLAPVHLRLGLALLHPVAGGRRGLGGLAHANVRSRLVALSTITGAAALVVGVGAGNLLSQALLTTAAAEAQVETITARAVIRAAGGITPEQAAEVAALPEVAAASRFVTSGGWIEQPYDGSHRDRPWSLRGLDGAQAHAVIGNEVVTGDLAALDGPSLALPHRAAEDLGVRVGDTVGVRFGDGARADLRVVATYEDLPGYEHLLLPADLLAEHTTARAPTTVLVAPASGTSPAALMSALDDAVAGSPGIVVGDRDALDATLQQGLNVNALINTLMLLVVLAYAMIAVVNTVAVSTLGRRRELALLRLAGATRRQVRRLLLAETALAAATGLAVGLVVACAAVLPTAVAVGADLLAPLPATVLFGSGVAVALITLPITAAAARRAMAGRPADTITRAL</sequence>
<evidence type="ECO:0000313" key="11">
    <source>
        <dbReference type="Proteomes" id="UP001595955"/>
    </source>
</evidence>
<dbReference type="Pfam" id="PF12704">
    <property type="entry name" value="MacB_PCD"/>
    <property type="match status" value="1"/>
</dbReference>
<protein>
    <submittedName>
        <fullName evidence="10">FtsX-like permease family protein</fullName>
    </submittedName>
</protein>
<feature type="transmembrane region" description="Helical" evidence="7">
    <location>
        <begin position="12"/>
        <end position="37"/>
    </location>
</feature>
<feature type="domain" description="MacB-like periplasmic core" evidence="9">
    <location>
        <begin position="477"/>
        <end position="682"/>
    </location>
</feature>
<dbReference type="EMBL" id="JBHSGF010000006">
    <property type="protein sequence ID" value="MFC4555564.1"/>
    <property type="molecule type" value="Genomic_DNA"/>
</dbReference>
<feature type="domain" description="ABC3 transporter permease C-terminal" evidence="8">
    <location>
        <begin position="715"/>
        <end position="826"/>
    </location>
</feature>
<feature type="transmembrane region" description="Helical" evidence="7">
    <location>
        <begin position="302"/>
        <end position="327"/>
    </location>
</feature>
<reference evidence="11" key="1">
    <citation type="journal article" date="2019" name="Int. J. Syst. Evol. Microbiol.">
        <title>The Global Catalogue of Microorganisms (GCM) 10K type strain sequencing project: providing services to taxonomists for standard genome sequencing and annotation.</title>
        <authorList>
            <consortium name="The Broad Institute Genomics Platform"/>
            <consortium name="The Broad Institute Genome Sequencing Center for Infectious Disease"/>
            <person name="Wu L."/>
            <person name="Ma J."/>
        </authorList>
    </citation>
    <scope>NUCLEOTIDE SEQUENCE [LARGE SCALE GENOMIC DNA]</scope>
    <source>
        <strain evidence="11">JCM 3369</strain>
    </source>
</reference>
<feature type="transmembrane region" description="Helical" evidence="7">
    <location>
        <begin position="255"/>
        <end position="281"/>
    </location>
</feature>
<feature type="transmembrane region" description="Helical" evidence="7">
    <location>
        <begin position="477"/>
        <end position="499"/>
    </location>
</feature>
<accession>A0ABV9DBD8</accession>
<dbReference type="Pfam" id="PF02687">
    <property type="entry name" value="FtsX"/>
    <property type="match status" value="2"/>
</dbReference>
<keyword evidence="11" id="KW-1185">Reference proteome</keyword>
<dbReference type="InterPro" id="IPR050250">
    <property type="entry name" value="Macrolide_Exporter_MacB"/>
</dbReference>
<dbReference type="PANTHER" id="PTHR30572">
    <property type="entry name" value="MEMBRANE COMPONENT OF TRANSPORTER-RELATED"/>
    <property type="match status" value="1"/>
</dbReference>
<evidence type="ECO:0000256" key="2">
    <source>
        <dbReference type="ARBA" id="ARBA00022475"/>
    </source>
</evidence>
<dbReference type="PANTHER" id="PTHR30572:SF4">
    <property type="entry name" value="ABC TRANSPORTER PERMEASE YTRF"/>
    <property type="match status" value="1"/>
</dbReference>
<evidence type="ECO:0000256" key="1">
    <source>
        <dbReference type="ARBA" id="ARBA00004651"/>
    </source>
</evidence>